<comment type="function">
    <text evidence="11">Mediates influx of magnesium ions. Alternates between open and closed states. Activated by low cytoplasmic Mg(2+) levels. Inactive when cytoplasmic Mg(2+) levels are high.</text>
</comment>
<sequence length="304" mass="35167">MIILALGEILEKIEEEQVMSDGRPSVFITDSRHAPRAMEMAGMVYDGEISLAEVGFCKLETQQECLAGSLCIPKLLDVLGSRYRMLFFINQHHIVIVDDDDFAKRLIIRIRRSKTNQGDTRERFLYNFIGQFMSRDLELLGRYERLIMGMEERVADGKTEGFQSKISPIRRELLTLRGYYDELMDMGKELEENENGFFARKQLKYFGTIADRADRLMGRTGYLLEYAQQVRDTYQAQVDAVQNKNMQFLTVVSTIFFPLTLITGWYGMNFQNMPELKHGYPGVILLSLIVVAVCIIFFKKKKIL</sequence>
<reference evidence="13" key="2">
    <citation type="submission" date="2021-09" db="EMBL/GenBank/DDBJ databases">
        <authorList>
            <person name="Gilroy R."/>
        </authorList>
    </citation>
    <scope>NUCLEOTIDE SEQUENCE</scope>
    <source>
        <strain evidence="13">USAMLcec4-12693</strain>
    </source>
</reference>
<comment type="caution">
    <text evidence="13">The sequence shown here is derived from an EMBL/GenBank/DDBJ whole genome shotgun (WGS) entry which is preliminary data.</text>
</comment>
<dbReference type="InterPro" id="IPR045861">
    <property type="entry name" value="CorA_cytoplasmic_dom"/>
</dbReference>
<evidence type="ECO:0000256" key="4">
    <source>
        <dbReference type="ARBA" id="ARBA00022475"/>
    </source>
</evidence>
<evidence type="ECO:0000256" key="3">
    <source>
        <dbReference type="ARBA" id="ARBA00022448"/>
    </source>
</evidence>
<comment type="catalytic activity">
    <reaction evidence="10">
        <text>Mg(2+)(in) = Mg(2+)(out)</text>
        <dbReference type="Rhea" id="RHEA:29827"/>
        <dbReference type="ChEBI" id="CHEBI:18420"/>
    </reaction>
</comment>
<dbReference type="GO" id="GO:0005886">
    <property type="term" value="C:plasma membrane"/>
    <property type="evidence" value="ECO:0007669"/>
    <property type="project" value="UniProtKB-SubCell"/>
</dbReference>
<comment type="subcellular location">
    <subcellularLocation>
        <location evidence="1">Cell membrane</location>
        <topology evidence="1">Multi-pass membrane protein</topology>
    </subcellularLocation>
</comment>
<evidence type="ECO:0000256" key="10">
    <source>
        <dbReference type="ARBA" id="ARBA00034269"/>
    </source>
</evidence>
<dbReference type="GO" id="GO:0015095">
    <property type="term" value="F:magnesium ion transmembrane transporter activity"/>
    <property type="evidence" value="ECO:0007669"/>
    <property type="project" value="TreeGrafter"/>
</dbReference>
<feature type="transmembrane region" description="Helical" evidence="12">
    <location>
        <begin position="248"/>
        <end position="268"/>
    </location>
</feature>
<dbReference type="GO" id="GO:0000287">
    <property type="term" value="F:magnesium ion binding"/>
    <property type="evidence" value="ECO:0007669"/>
    <property type="project" value="TreeGrafter"/>
</dbReference>
<accession>A0A9D3AIB9</accession>
<evidence type="ECO:0000256" key="5">
    <source>
        <dbReference type="ARBA" id="ARBA00022692"/>
    </source>
</evidence>
<evidence type="ECO:0000256" key="8">
    <source>
        <dbReference type="ARBA" id="ARBA00023065"/>
    </source>
</evidence>
<name>A0A9D3AIB9_9FIRM</name>
<dbReference type="Proteomes" id="UP000813420">
    <property type="component" value="Unassembled WGS sequence"/>
</dbReference>
<dbReference type="EMBL" id="DYXE01000013">
    <property type="protein sequence ID" value="HJH48933.1"/>
    <property type="molecule type" value="Genomic_DNA"/>
</dbReference>
<keyword evidence="7 12" id="KW-1133">Transmembrane helix</keyword>
<dbReference type="AlphaFoldDB" id="A0A9D3AIB9"/>
<dbReference type="SUPFAM" id="SSF143865">
    <property type="entry name" value="CorA soluble domain-like"/>
    <property type="match status" value="1"/>
</dbReference>
<evidence type="ECO:0000313" key="14">
    <source>
        <dbReference type="Proteomes" id="UP000813420"/>
    </source>
</evidence>
<keyword evidence="3" id="KW-0813">Transport</keyword>
<evidence type="ECO:0000256" key="12">
    <source>
        <dbReference type="SAM" id="Phobius"/>
    </source>
</evidence>
<evidence type="ECO:0000256" key="2">
    <source>
        <dbReference type="ARBA" id="ARBA00009765"/>
    </source>
</evidence>
<evidence type="ECO:0000313" key="13">
    <source>
        <dbReference type="EMBL" id="HJH48933.1"/>
    </source>
</evidence>
<reference evidence="13" key="1">
    <citation type="journal article" date="2021" name="PeerJ">
        <title>Extensive microbial diversity within the chicken gut microbiome revealed by metagenomics and culture.</title>
        <authorList>
            <person name="Gilroy R."/>
            <person name="Ravi A."/>
            <person name="Getino M."/>
            <person name="Pursley I."/>
            <person name="Horton D.L."/>
            <person name="Alikhan N.F."/>
            <person name="Baker D."/>
            <person name="Gharbi K."/>
            <person name="Hall N."/>
            <person name="Watson M."/>
            <person name="Adriaenssens E.M."/>
            <person name="Foster-Nyarko E."/>
            <person name="Jarju S."/>
            <person name="Secka A."/>
            <person name="Antonio M."/>
            <person name="Oren A."/>
            <person name="Chaudhuri R.R."/>
            <person name="La Ragione R."/>
            <person name="Hildebrand F."/>
            <person name="Pallen M.J."/>
        </authorList>
    </citation>
    <scope>NUCLEOTIDE SEQUENCE</scope>
    <source>
        <strain evidence="13">USAMLcec4-12693</strain>
    </source>
</reference>
<evidence type="ECO:0000256" key="7">
    <source>
        <dbReference type="ARBA" id="ARBA00022989"/>
    </source>
</evidence>
<organism evidence="13 14">
    <name type="scientific">Merdimonas faecis</name>
    <dbReference type="NCBI Taxonomy" id="1653435"/>
    <lineage>
        <taxon>Bacteria</taxon>
        <taxon>Bacillati</taxon>
        <taxon>Bacillota</taxon>
        <taxon>Clostridia</taxon>
        <taxon>Lachnospirales</taxon>
        <taxon>Lachnospiraceae</taxon>
        <taxon>Merdimonas</taxon>
    </lineage>
</organism>
<evidence type="ECO:0000256" key="1">
    <source>
        <dbReference type="ARBA" id="ARBA00004651"/>
    </source>
</evidence>
<dbReference type="SUPFAM" id="SSF144083">
    <property type="entry name" value="Magnesium transport protein CorA, transmembrane region"/>
    <property type="match status" value="1"/>
</dbReference>
<feature type="transmembrane region" description="Helical" evidence="12">
    <location>
        <begin position="280"/>
        <end position="298"/>
    </location>
</feature>
<gene>
    <name evidence="13" type="ORF">K8V39_01570</name>
</gene>
<keyword evidence="8" id="KW-0406">Ion transport</keyword>
<dbReference type="GO" id="GO:0050897">
    <property type="term" value="F:cobalt ion binding"/>
    <property type="evidence" value="ECO:0007669"/>
    <property type="project" value="TreeGrafter"/>
</dbReference>
<dbReference type="CDD" id="cd12826">
    <property type="entry name" value="EcCorA_ZntB-like_u1"/>
    <property type="match status" value="1"/>
</dbReference>
<dbReference type="Gene3D" id="1.20.58.340">
    <property type="entry name" value="Magnesium transport protein CorA, transmembrane region"/>
    <property type="match status" value="2"/>
</dbReference>
<keyword evidence="6" id="KW-0460">Magnesium</keyword>
<dbReference type="InterPro" id="IPR002523">
    <property type="entry name" value="MgTranspt_CorA/ZnTranspt_ZntB"/>
</dbReference>
<evidence type="ECO:0000256" key="11">
    <source>
        <dbReference type="ARBA" id="ARBA00045497"/>
    </source>
</evidence>
<keyword evidence="9 12" id="KW-0472">Membrane</keyword>
<dbReference type="RefSeq" id="WP_242872725.1">
    <property type="nucleotide sequence ID" value="NZ_CABMJS010000014.1"/>
</dbReference>
<proteinExistence type="inferred from homology"/>
<keyword evidence="4" id="KW-1003">Cell membrane</keyword>
<dbReference type="GO" id="GO:0015087">
    <property type="term" value="F:cobalt ion transmembrane transporter activity"/>
    <property type="evidence" value="ECO:0007669"/>
    <property type="project" value="TreeGrafter"/>
</dbReference>
<evidence type="ECO:0000256" key="9">
    <source>
        <dbReference type="ARBA" id="ARBA00023136"/>
    </source>
</evidence>
<dbReference type="PANTHER" id="PTHR46494:SF1">
    <property type="entry name" value="CORA FAMILY METAL ION TRANSPORTER (EUROFUNG)"/>
    <property type="match status" value="1"/>
</dbReference>
<dbReference type="FunFam" id="1.20.58.340:FF:000004">
    <property type="entry name" value="Magnesium transport protein CorA"/>
    <property type="match status" value="1"/>
</dbReference>
<evidence type="ECO:0000256" key="6">
    <source>
        <dbReference type="ARBA" id="ARBA00022842"/>
    </source>
</evidence>
<comment type="similarity">
    <text evidence="2">Belongs to the CorA metal ion transporter (MIT) (TC 1.A.35) family.</text>
</comment>
<keyword evidence="5 12" id="KW-0812">Transmembrane</keyword>
<protein>
    <submittedName>
        <fullName evidence="13">Cobalt transporter</fullName>
    </submittedName>
</protein>
<dbReference type="InterPro" id="IPR045863">
    <property type="entry name" value="CorA_TM1_TM2"/>
</dbReference>
<dbReference type="PANTHER" id="PTHR46494">
    <property type="entry name" value="CORA FAMILY METAL ION TRANSPORTER (EUROFUNG)"/>
    <property type="match status" value="1"/>
</dbReference>
<dbReference type="Pfam" id="PF01544">
    <property type="entry name" value="CorA"/>
    <property type="match status" value="1"/>
</dbReference>